<keyword evidence="2" id="KW-1185">Reference proteome</keyword>
<protein>
    <submittedName>
        <fullName evidence="1">Uncharacterized protein</fullName>
    </submittedName>
</protein>
<name>A0A2P5CK84_PARAD</name>
<evidence type="ECO:0000313" key="2">
    <source>
        <dbReference type="Proteomes" id="UP000237105"/>
    </source>
</evidence>
<sequence length="100" mass="10835">AWPAANSGSSKGGLKTHTVGQIFCRIKPLWLSSVRGWLDLDHYSFDLFLFSSICPLLARFGVGFPPWISHLRPHVSVRMGASALLSLCLSCPAPSSCSAF</sequence>
<feature type="non-terminal residue" evidence="1">
    <location>
        <position position="1"/>
    </location>
</feature>
<reference evidence="2" key="1">
    <citation type="submission" date="2016-06" db="EMBL/GenBank/DDBJ databases">
        <title>Parallel loss of symbiosis genes in relatives of nitrogen-fixing non-legume Parasponia.</title>
        <authorList>
            <person name="Van Velzen R."/>
            <person name="Holmer R."/>
            <person name="Bu F."/>
            <person name="Rutten L."/>
            <person name="Van Zeijl A."/>
            <person name="Liu W."/>
            <person name="Santuari L."/>
            <person name="Cao Q."/>
            <person name="Sharma T."/>
            <person name="Shen D."/>
            <person name="Roswanjaya Y."/>
            <person name="Wardhani T."/>
            <person name="Kalhor M.S."/>
            <person name="Jansen J."/>
            <person name="Van den Hoogen J."/>
            <person name="Gungor B."/>
            <person name="Hartog M."/>
            <person name="Hontelez J."/>
            <person name="Verver J."/>
            <person name="Yang W.-C."/>
            <person name="Schijlen E."/>
            <person name="Repin R."/>
            <person name="Schilthuizen M."/>
            <person name="Schranz E."/>
            <person name="Heidstra R."/>
            <person name="Miyata K."/>
            <person name="Fedorova E."/>
            <person name="Kohlen W."/>
            <person name="Bisseling T."/>
            <person name="Smit S."/>
            <person name="Geurts R."/>
        </authorList>
    </citation>
    <scope>NUCLEOTIDE SEQUENCE [LARGE SCALE GENOMIC DNA]</scope>
    <source>
        <strain evidence="2">cv. WU1-14</strain>
    </source>
</reference>
<evidence type="ECO:0000313" key="1">
    <source>
        <dbReference type="EMBL" id="PON61450.1"/>
    </source>
</evidence>
<comment type="caution">
    <text evidence="1">The sequence shown here is derived from an EMBL/GenBank/DDBJ whole genome shotgun (WGS) entry which is preliminary data.</text>
</comment>
<accession>A0A2P5CK84</accession>
<organism evidence="1 2">
    <name type="scientific">Parasponia andersonii</name>
    <name type="common">Sponia andersonii</name>
    <dbReference type="NCBI Taxonomy" id="3476"/>
    <lineage>
        <taxon>Eukaryota</taxon>
        <taxon>Viridiplantae</taxon>
        <taxon>Streptophyta</taxon>
        <taxon>Embryophyta</taxon>
        <taxon>Tracheophyta</taxon>
        <taxon>Spermatophyta</taxon>
        <taxon>Magnoliopsida</taxon>
        <taxon>eudicotyledons</taxon>
        <taxon>Gunneridae</taxon>
        <taxon>Pentapetalae</taxon>
        <taxon>rosids</taxon>
        <taxon>fabids</taxon>
        <taxon>Rosales</taxon>
        <taxon>Cannabaceae</taxon>
        <taxon>Parasponia</taxon>
    </lineage>
</organism>
<dbReference type="AlphaFoldDB" id="A0A2P5CK84"/>
<dbReference type="EMBL" id="JXTB01000121">
    <property type="protein sequence ID" value="PON61450.1"/>
    <property type="molecule type" value="Genomic_DNA"/>
</dbReference>
<dbReference type="Proteomes" id="UP000237105">
    <property type="component" value="Unassembled WGS sequence"/>
</dbReference>
<gene>
    <name evidence="1" type="ORF">PanWU01x14_145700</name>
</gene>
<proteinExistence type="predicted"/>